<evidence type="ECO:0000313" key="1">
    <source>
        <dbReference type="EMBL" id="AWB84784.1"/>
    </source>
</evidence>
<dbReference type="AlphaFoldDB" id="A0A2S0WGD7"/>
<keyword evidence="2" id="KW-1185">Reference proteome</keyword>
<dbReference type="KEGG" id="clia:C3E79_10120"/>
<sequence>MYNPDVLDTIGGSIVSTYEKAELYLIRIIRDALLRVGEEPNWAVTQLLAIRQERHRIQGLMTVLQRRSPVLWASVVDEAYTSGVLQAEREIGQLEQAGLFQAAPGSTVVNDAAVTALASEGVTQMHRVHANILRRTEDAWRRIAADAAGFTTTGAMTVQQATQRAFTRMARDGMGFFVDDSGRKWGLDTYAHMVVRTATTRALLQGHTDTMLDRGVDLVVVSSHPRPAPVCAPYERKVLSLTGKYPRGTHRIGDSIVRVEATLREAEAHGLHHPNCRHRHSAYVPGITNTTPPQPNPNHEGYKATQKQRRLEREIRASKRMEEAALSEQARMDARQRTRTYQQKLREHIAQHDLPRYRKREQLTKPGGIIADF</sequence>
<dbReference type="EMBL" id="CP026948">
    <property type="protein sequence ID" value="AWB84784.1"/>
    <property type="molecule type" value="Genomic_DNA"/>
</dbReference>
<proteinExistence type="predicted"/>
<protein>
    <submittedName>
        <fullName evidence="1">Minor capsid protein</fullName>
    </submittedName>
</protein>
<accession>A0A2S0WGD7</accession>
<dbReference type="GO" id="GO:0005198">
    <property type="term" value="F:structural molecule activity"/>
    <property type="evidence" value="ECO:0007669"/>
    <property type="project" value="InterPro"/>
</dbReference>
<evidence type="ECO:0000313" key="2">
    <source>
        <dbReference type="Proteomes" id="UP000244754"/>
    </source>
</evidence>
<dbReference type="RefSeq" id="WP_108404792.1">
    <property type="nucleotide sequence ID" value="NZ_CP026948.1"/>
</dbReference>
<dbReference type="OrthoDB" id="3197444at2"/>
<name>A0A2S0WGD7_9CORY</name>
<dbReference type="Pfam" id="PF06152">
    <property type="entry name" value="Phage_min_cap2"/>
    <property type="match status" value="1"/>
</dbReference>
<dbReference type="InterPro" id="IPR009319">
    <property type="entry name" value="Phage_A118_VSP1"/>
</dbReference>
<dbReference type="Proteomes" id="UP000244754">
    <property type="component" value="Chromosome"/>
</dbReference>
<organism evidence="1 2">
    <name type="scientific">Corynebacterium liangguodongii</name>
    <dbReference type="NCBI Taxonomy" id="2079535"/>
    <lineage>
        <taxon>Bacteria</taxon>
        <taxon>Bacillati</taxon>
        <taxon>Actinomycetota</taxon>
        <taxon>Actinomycetes</taxon>
        <taxon>Mycobacteriales</taxon>
        <taxon>Corynebacteriaceae</taxon>
        <taxon>Corynebacterium</taxon>
    </lineage>
</organism>
<gene>
    <name evidence="1" type="ORF">C3E79_10120</name>
</gene>
<reference evidence="2" key="1">
    <citation type="submission" date="2018-01" db="EMBL/GenBank/DDBJ databases">
        <authorList>
            <person name="Li J."/>
        </authorList>
    </citation>
    <scope>NUCLEOTIDE SEQUENCE [LARGE SCALE GENOMIC DNA]</scope>
    <source>
        <strain evidence="2">2184</strain>
    </source>
</reference>